<dbReference type="RefSeq" id="WP_269817052.1">
    <property type="nucleotide sequence ID" value="NZ_CP114976.1"/>
</dbReference>
<dbReference type="InterPro" id="IPR007553">
    <property type="entry name" value="2-thiour_desulf"/>
</dbReference>
<dbReference type="InterPro" id="IPR017087">
    <property type="entry name" value="UCP037004"/>
</dbReference>
<dbReference type="PANTHER" id="PTHR30087:SF0">
    <property type="entry name" value="INNER MEMBRANE PROTEIN"/>
    <property type="match status" value="1"/>
</dbReference>
<sequence length="319" mass="35699">MNTTNNLIKVGISACLLGAPVRFNGGHKQSHLCKDVLSQYFQYVSVCPEQAIGLGTPREPIRLVGDTHNPRAIGTVDSSLDVTAALTAYGQRTAAELTDLCGYILMQNSPSCGMERVKVYQDNGHTTERGGRGLFTAAFMRAQPNLPVEEDGRLNDPVLRENFITRVFAYAEWQQLLASGLSWKKLYDFHARYKYQLMANSPADCAALGRLLASNHQVRLGILANQYFSLFMAALKKIANRGSHTNVLQHISGYIKRSLTADEKRELQELISQYRTGIVPLVVPLTLIKHHFKRHPDHYIAEQVYLQPHPENLSLRNAL</sequence>
<evidence type="ECO:0000313" key="2">
    <source>
        <dbReference type="EMBL" id="WBE24111.1"/>
    </source>
</evidence>
<reference evidence="2 3" key="1">
    <citation type="submission" date="2022-12" db="EMBL/GenBank/DDBJ databases">
        <title>Coexistence and Characterization of a Novel Tigecycline Resistance gene tet(X) variant and blaNDM-1 in a Pseudomonas caeni Isolate of Chicken Origin.</title>
        <authorList>
            <person name="Lu X."/>
            <person name="Zhang L."/>
            <person name="Li R."/>
            <person name="Wang Z."/>
        </authorList>
    </citation>
    <scope>NUCLEOTIDE SEQUENCE [LARGE SCALE GENOMIC DNA]</scope>
    <source>
        <strain evidence="2 3">CE14</strain>
    </source>
</reference>
<proteinExistence type="predicted"/>
<dbReference type="AlphaFoldDB" id="A0AAE9VKZ2"/>
<evidence type="ECO:0000259" key="1">
    <source>
        <dbReference type="Pfam" id="PF08349"/>
    </source>
</evidence>
<accession>A0AAE9VKZ2</accession>
<dbReference type="EMBL" id="CP114976">
    <property type="protein sequence ID" value="WBE24111.1"/>
    <property type="molecule type" value="Genomic_DNA"/>
</dbReference>
<feature type="domain" description="DUF1722" evidence="1">
    <location>
        <begin position="194"/>
        <end position="310"/>
    </location>
</feature>
<dbReference type="PANTHER" id="PTHR30087">
    <property type="entry name" value="INNER MEMBRANE PROTEIN"/>
    <property type="match status" value="1"/>
</dbReference>
<gene>
    <name evidence="2" type="ORF">O6P33_06845</name>
</gene>
<keyword evidence="3" id="KW-1185">Reference proteome</keyword>
<protein>
    <submittedName>
        <fullName evidence="2">DUF523 and DUF1722 domain-containing protein</fullName>
    </submittedName>
</protein>
<dbReference type="PIRSF" id="PIRSF037004">
    <property type="entry name" value="UCP037004"/>
    <property type="match status" value="1"/>
</dbReference>
<dbReference type="KEGG" id="dce:O6P33_06845"/>
<dbReference type="Pfam" id="PF04463">
    <property type="entry name" value="2-thiour_desulf"/>
    <property type="match status" value="1"/>
</dbReference>
<organism evidence="2 3">
    <name type="scientific">Denitrificimonas caeni</name>
    <dbReference type="NCBI Taxonomy" id="521720"/>
    <lineage>
        <taxon>Bacteria</taxon>
        <taxon>Pseudomonadati</taxon>
        <taxon>Pseudomonadota</taxon>
        <taxon>Gammaproteobacteria</taxon>
        <taxon>Pseudomonadales</taxon>
        <taxon>Pseudomonadaceae</taxon>
        <taxon>Denitrificimonas</taxon>
    </lineage>
</organism>
<name>A0AAE9VKZ2_9GAMM</name>
<dbReference type="Pfam" id="PF08349">
    <property type="entry name" value="DUF1722"/>
    <property type="match status" value="1"/>
</dbReference>
<dbReference type="InterPro" id="IPR013560">
    <property type="entry name" value="DUF1722"/>
</dbReference>
<dbReference type="Proteomes" id="UP001212189">
    <property type="component" value="Chromosome"/>
</dbReference>
<evidence type="ECO:0000313" key="3">
    <source>
        <dbReference type="Proteomes" id="UP001212189"/>
    </source>
</evidence>